<evidence type="ECO:0000256" key="8">
    <source>
        <dbReference type="ARBA" id="ARBA00023002"/>
    </source>
</evidence>
<dbReference type="GO" id="GO:0004488">
    <property type="term" value="F:methylenetetrahydrofolate dehydrogenase (NADP+) activity"/>
    <property type="evidence" value="ECO:0007669"/>
    <property type="project" value="UniProtKB-UniRule"/>
</dbReference>
<keyword evidence="11 12" id="KW-0511">Multifunctional enzyme</keyword>
<dbReference type="GO" id="GO:0006164">
    <property type="term" value="P:purine nucleotide biosynthetic process"/>
    <property type="evidence" value="ECO:0007669"/>
    <property type="project" value="UniProtKB-KW"/>
</dbReference>
<evidence type="ECO:0000256" key="5">
    <source>
        <dbReference type="ARBA" id="ARBA00022755"/>
    </source>
</evidence>
<comment type="subunit">
    <text evidence="2 12">Homodimer.</text>
</comment>
<feature type="binding site" evidence="12">
    <location>
        <position position="236"/>
    </location>
    <ligand>
        <name>NADP(+)</name>
        <dbReference type="ChEBI" id="CHEBI:58349"/>
    </ligand>
</feature>
<dbReference type="InterPro" id="IPR046346">
    <property type="entry name" value="Aminoacid_DH-like_N_sf"/>
</dbReference>
<evidence type="ECO:0000313" key="16">
    <source>
        <dbReference type="Proteomes" id="UP000262607"/>
    </source>
</evidence>
<evidence type="ECO:0000256" key="4">
    <source>
        <dbReference type="ARBA" id="ARBA00022605"/>
    </source>
</evidence>
<evidence type="ECO:0000256" key="2">
    <source>
        <dbReference type="ARBA" id="ARBA00011738"/>
    </source>
</evidence>
<feature type="domain" description="Tetrahydrofolate dehydrogenase/cyclohydrolase NAD(P)-binding" evidence="14">
    <location>
        <begin position="140"/>
        <end position="286"/>
    </location>
</feature>
<evidence type="ECO:0000256" key="9">
    <source>
        <dbReference type="ARBA" id="ARBA00023102"/>
    </source>
</evidence>
<feature type="binding site" evidence="12">
    <location>
        <begin position="166"/>
        <end position="168"/>
    </location>
    <ligand>
        <name>NADP(+)</name>
        <dbReference type="ChEBI" id="CHEBI:58349"/>
    </ligand>
</feature>
<evidence type="ECO:0000259" key="14">
    <source>
        <dbReference type="Pfam" id="PF02882"/>
    </source>
</evidence>
<comment type="function">
    <text evidence="12">Catalyzes the oxidation of 5,10-methylenetetrahydrofolate to 5,10-methenyltetrahydrofolate and then the hydrolysis of 5,10-methenyltetrahydrofolate to 10-formyltetrahydrofolate.</text>
</comment>
<reference evidence="15 16" key="1">
    <citation type="submission" date="2014-06" db="EMBL/GenBank/DDBJ databases">
        <title>Genome sequence of the intracellular symbiont Blattabacterium cuenoti, strain CPU2 from the wood feeding cockroach Cryptocercus punctulatus.</title>
        <authorList>
            <person name="Kinjo Y."/>
            <person name="Ohkuma M."/>
            <person name="Tokuda G."/>
        </authorList>
    </citation>
    <scope>NUCLEOTIDE SEQUENCE [LARGE SCALE GENOMIC DNA]</scope>
    <source>
        <strain evidence="15 16">CPU2</strain>
    </source>
</reference>
<evidence type="ECO:0000259" key="13">
    <source>
        <dbReference type="Pfam" id="PF00763"/>
    </source>
</evidence>
<evidence type="ECO:0000256" key="7">
    <source>
        <dbReference type="ARBA" id="ARBA00022857"/>
    </source>
</evidence>
<keyword evidence="6 12" id="KW-0378">Hydrolase</keyword>
<dbReference type="PANTHER" id="PTHR48099:SF5">
    <property type="entry name" value="C-1-TETRAHYDROFOLATE SYNTHASE, CYTOPLASMIC"/>
    <property type="match status" value="1"/>
</dbReference>
<dbReference type="InterPro" id="IPR000672">
    <property type="entry name" value="THF_DH/CycHdrlase"/>
</dbReference>
<dbReference type="SUPFAM" id="SSF53223">
    <property type="entry name" value="Aminoacid dehydrogenase-like, N-terminal domain"/>
    <property type="match status" value="1"/>
</dbReference>
<dbReference type="HAMAP" id="MF_01576">
    <property type="entry name" value="THF_DHG_CYH"/>
    <property type="match status" value="1"/>
</dbReference>
<keyword evidence="9 12" id="KW-0368">Histidine biosynthesis</keyword>
<evidence type="ECO:0000256" key="10">
    <source>
        <dbReference type="ARBA" id="ARBA00023167"/>
    </source>
</evidence>
<comment type="caution">
    <text evidence="12">Lacks conserved residue(s) required for the propagation of feature annotation.</text>
</comment>
<dbReference type="CDD" id="cd01080">
    <property type="entry name" value="NAD_bind_m-THF_DH_Cyclohyd"/>
    <property type="match status" value="1"/>
</dbReference>
<dbReference type="GO" id="GO:0035999">
    <property type="term" value="P:tetrahydrofolate interconversion"/>
    <property type="evidence" value="ECO:0007669"/>
    <property type="project" value="UniProtKB-UniRule"/>
</dbReference>
<dbReference type="PRINTS" id="PR00085">
    <property type="entry name" value="THFDHDRGNASE"/>
</dbReference>
<comment type="catalytic activity">
    <reaction evidence="12">
        <text>(6R)-5,10-methenyltetrahydrofolate + H2O = (6R)-10-formyltetrahydrofolate + H(+)</text>
        <dbReference type="Rhea" id="RHEA:23700"/>
        <dbReference type="ChEBI" id="CHEBI:15377"/>
        <dbReference type="ChEBI" id="CHEBI:15378"/>
        <dbReference type="ChEBI" id="CHEBI:57455"/>
        <dbReference type="ChEBI" id="CHEBI:195366"/>
        <dbReference type="EC" id="3.5.4.9"/>
    </reaction>
</comment>
<comment type="similarity">
    <text evidence="12">Belongs to the tetrahydrofolate dehydrogenase/cyclohydrolase family.</text>
</comment>
<dbReference type="EMBL" id="AP014610">
    <property type="protein sequence ID" value="BBA17700.1"/>
    <property type="molecule type" value="Genomic_DNA"/>
</dbReference>
<dbReference type="Gene3D" id="3.40.50.720">
    <property type="entry name" value="NAD(P)-binding Rossmann-like Domain"/>
    <property type="match status" value="1"/>
</dbReference>
<dbReference type="InterPro" id="IPR020630">
    <property type="entry name" value="THF_DH/CycHdrlase_cat_dom"/>
</dbReference>
<accession>A0AAD1CLF2</accession>
<dbReference type="GO" id="GO:0005829">
    <property type="term" value="C:cytosol"/>
    <property type="evidence" value="ECO:0007669"/>
    <property type="project" value="TreeGrafter"/>
</dbReference>
<proteinExistence type="inferred from homology"/>
<dbReference type="Proteomes" id="UP000262607">
    <property type="component" value="Chromosome"/>
</dbReference>
<dbReference type="Gene3D" id="3.40.50.10860">
    <property type="entry name" value="Leucine Dehydrogenase, chain A, domain 1"/>
    <property type="match status" value="1"/>
</dbReference>
<name>A0AAD1CLF2_9FLAO</name>
<keyword evidence="3 12" id="KW-0554">One-carbon metabolism</keyword>
<dbReference type="PROSITE" id="PS00766">
    <property type="entry name" value="THF_DHG_CYH_1"/>
    <property type="match status" value="1"/>
</dbReference>
<dbReference type="SUPFAM" id="SSF51735">
    <property type="entry name" value="NAD(P)-binding Rossmann-fold domains"/>
    <property type="match status" value="1"/>
</dbReference>
<dbReference type="FunFam" id="3.40.50.10860:FF:000005">
    <property type="entry name" value="C-1-tetrahydrofolate synthase, cytoplasmic, putative"/>
    <property type="match status" value="1"/>
</dbReference>
<dbReference type="GO" id="GO:0000105">
    <property type="term" value="P:L-histidine biosynthetic process"/>
    <property type="evidence" value="ECO:0007669"/>
    <property type="project" value="UniProtKB-KW"/>
</dbReference>
<keyword evidence="8 12" id="KW-0560">Oxidoreductase</keyword>
<sequence>MTQLLNGNRLAIEIRKEISKEIDKNIRNQKKRIPHLGIILLGNNSSSITYVNSKIKECKNIGIQSTLVHLTVEISELELLKEIQKMNENSLIDGFIIQLPIPKHINTDNIILAINPKKDVDGFHPENFGKMSLNMKTFFPATALGILVLLERYKIKISGKNTVVIGRSRIVGRPISILMSRKNYLGNSTVTLTHSYTKNIENYTKNADIIIISVGIPGFLTGKMIKKGAIIIDVGINKVKNKKKFILKGDVDFNSVYGKASYLTPVPGGVGPMTRIMLIKNILIASALNNKKK</sequence>
<feature type="domain" description="Tetrahydrofolate dehydrogenase/cyclohydrolase catalytic" evidence="13">
    <location>
        <begin position="5"/>
        <end position="121"/>
    </location>
</feature>
<dbReference type="RefSeq" id="WP_110548798.1">
    <property type="nucleotide sequence ID" value="NZ_AP014610.1"/>
</dbReference>
<keyword evidence="5 12" id="KW-0658">Purine biosynthesis</keyword>
<dbReference type="InterPro" id="IPR020631">
    <property type="entry name" value="THF_DH/CycHdrlase_NAD-bd_dom"/>
</dbReference>
<protein>
    <recommendedName>
        <fullName evidence="12">Bifunctional protein FolD</fullName>
    </recommendedName>
    <domain>
        <recommendedName>
            <fullName evidence="12">Methylenetetrahydrofolate dehydrogenase</fullName>
            <ecNumber evidence="12">1.5.1.5</ecNumber>
        </recommendedName>
    </domain>
    <domain>
        <recommendedName>
            <fullName evidence="12">Methenyltetrahydrofolate cyclohydrolase</fullName>
            <ecNumber evidence="12">3.5.4.9</ecNumber>
        </recommendedName>
    </domain>
</protein>
<evidence type="ECO:0000313" key="15">
    <source>
        <dbReference type="EMBL" id="BBA17700.1"/>
    </source>
</evidence>
<keyword evidence="7 12" id="KW-0521">NADP</keyword>
<dbReference type="InterPro" id="IPR020867">
    <property type="entry name" value="THF_DH/CycHdrlase_CS"/>
</dbReference>
<evidence type="ECO:0000256" key="1">
    <source>
        <dbReference type="ARBA" id="ARBA00004777"/>
    </source>
</evidence>
<dbReference type="Pfam" id="PF00763">
    <property type="entry name" value="THF_DHG_CYH"/>
    <property type="match status" value="1"/>
</dbReference>
<comment type="catalytic activity">
    <reaction evidence="12">
        <text>(6R)-5,10-methylene-5,6,7,8-tetrahydrofolate + NADP(+) = (6R)-5,10-methenyltetrahydrofolate + NADPH</text>
        <dbReference type="Rhea" id="RHEA:22812"/>
        <dbReference type="ChEBI" id="CHEBI:15636"/>
        <dbReference type="ChEBI" id="CHEBI:57455"/>
        <dbReference type="ChEBI" id="CHEBI:57783"/>
        <dbReference type="ChEBI" id="CHEBI:58349"/>
        <dbReference type="EC" id="1.5.1.5"/>
    </reaction>
</comment>
<dbReference type="PANTHER" id="PTHR48099">
    <property type="entry name" value="C-1-TETRAHYDROFOLATE SYNTHASE, CYTOPLASMIC-RELATED"/>
    <property type="match status" value="1"/>
</dbReference>
<evidence type="ECO:0000256" key="11">
    <source>
        <dbReference type="ARBA" id="ARBA00023268"/>
    </source>
</evidence>
<evidence type="ECO:0000256" key="12">
    <source>
        <dbReference type="HAMAP-Rule" id="MF_01576"/>
    </source>
</evidence>
<gene>
    <name evidence="12 15" type="primary">folD</name>
    <name evidence="15" type="ORF">CPU2_191</name>
</gene>
<dbReference type="EC" id="3.5.4.9" evidence="12"/>
<keyword evidence="4 12" id="KW-0028">Amino-acid biosynthesis</keyword>
<organism evidence="15 16">
    <name type="scientific">Blattabacterium punctulatus CPU2</name>
    <dbReference type="NCBI Taxonomy" id="1457032"/>
    <lineage>
        <taxon>Bacteria</taxon>
        <taxon>Pseudomonadati</taxon>
        <taxon>Bacteroidota</taxon>
        <taxon>Flavobacteriia</taxon>
        <taxon>Flavobacteriales</taxon>
        <taxon>Blattabacteriaceae</taxon>
        <taxon>Blattabacterium</taxon>
    </lineage>
</organism>
<dbReference type="FunFam" id="3.40.50.720:FF:000189">
    <property type="entry name" value="Bifunctional protein FolD"/>
    <property type="match status" value="1"/>
</dbReference>
<comment type="pathway">
    <text evidence="1 12">One-carbon metabolism; tetrahydrofolate interconversion.</text>
</comment>
<evidence type="ECO:0000256" key="6">
    <source>
        <dbReference type="ARBA" id="ARBA00022801"/>
    </source>
</evidence>
<dbReference type="Pfam" id="PF02882">
    <property type="entry name" value="THF_DHG_CYH_C"/>
    <property type="match status" value="1"/>
</dbReference>
<dbReference type="AlphaFoldDB" id="A0AAD1CLF2"/>
<keyword evidence="10 12" id="KW-0486">Methionine biosynthesis</keyword>
<evidence type="ECO:0000256" key="3">
    <source>
        <dbReference type="ARBA" id="ARBA00022563"/>
    </source>
</evidence>
<dbReference type="GO" id="GO:0004477">
    <property type="term" value="F:methenyltetrahydrofolate cyclohydrolase activity"/>
    <property type="evidence" value="ECO:0007669"/>
    <property type="project" value="UniProtKB-UniRule"/>
</dbReference>
<dbReference type="EC" id="1.5.1.5" evidence="12"/>
<dbReference type="InterPro" id="IPR036291">
    <property type="entry name" value="NAD(P)-bd_dom_sf"/>
</dbReference>
<dbReference type="GO" id="GO:0009086">
    <property type="term" value="P:methionine biosynthetic process"/>
    <property type="evidence" value="ECO:0007669"/>
    <property type="project" value="UniProtKB-KW"/>
</dbReference>
<dbReference type="GeneID" id="66556879"/>